<accession>A0A938YGR4</accession>
<dbReference type="AlphaFoldDB" id="A0A938YGR4"/>
<comment type="caution">
    <text evidence="2">The sequence shown here is derived from an EMBL/GenBank/DDBJ whole genome shotgun (WGS) entry which is preliminary data.</text>
</comment>
<keyword evidence="1" id="KW-0472">Membrane</keyword>
<evidence type="ECO:0000313" key="2">
    <source>
        <dbReference type="EMBL" id="MBM9467510.1"/>
    </source>
</evidence>
<dbReference type="EMBL" id="JAERWK010000011">
    <property type="protein sequence ID" value="MBM9467510.1"/>
    <property type="molecule type" value="Genomic_DNA"/>
</dbReference>
<feature type="transmembrane region" description="Helical" evidence="1">
    <location>
        <begin position="26"/>
        <end position="48"/>
    </location>
</feature>
<organism evidence="2 3">
    <name type="scientific">Nakamurella leprariae</name>
    <dbReference type="NCBI Taxonomy" id="2803911"/>
    <lineage>
        <taxon>Bacteria</taxon>
        <taxon>Bacillati</taxon>
        <taxon>Actinomycetota</taxon>
        <taxon>Actinomycetes</taxon>
        <taxon>Nakamurellales</taxon>
        <taxon>Nakamurellaceae</taxon>
        <taxon>Nakamurella</taxon>
    </lineage>
</organism>
<proteinExistence type="predicted"/>
<sequence length="54" mass="6167">MDWLDQLVTNLQAILVASGVSERWVLLWQGIAIVVWTTLTTIIAWGALRFVLER</sequence>
<keyword evidence="1" id="KW-1133">Transmembrane helix</keyword>
<gene>
    <name evidence="2" type="ORF">JL106_09500</name>
</gene>
<evidence type="ECO:0000313" key="3">
    <source>
        <dbReference type="Proteomes" id="UP000663792"/>
    </source>
</evidence>
<dbReference type="RefSeq" id="WP_205260475.1">
    <property type="nucleotide sequence ID" value="NZ_JAERWK010000011.1"/>
</dbReference>
<dbReference type="Proteomes" id="UP000663792">
    <property type="component" value="Unassembled WGS sequence"/>
</dbReference>
<evidence type="ECO:0000256" key="1">
    <source>
        <dbReference type="SAM" id="Phobius"/>
    </source>
</evidence>
<reference evidence="2" key="1">
    <citation type="submission" date="2021-01" db="EMBL/GenBank/DDBJ databases">
        <title>YIM 132084 draft genome.</title>
        <authorList>
            <person name="An D."/>
        </authorList>
    </citation>
    <scope>NUCLEOTIDE SEQUENCE</scope>
    <source>
        <strain evidence="2">YIM 132084</strain>
    </source>
</reference>
<protein>
    <submittedName>
        <fullName evidence="2">Uncharacterized protein</fullName>
    </submittedName>
</protein>
<keyword evidence="3" id="KW-1185">Reference proteome</keyword>
<keyword evidence="1" id="KW-0812">Transmembrane</keyword>
<name>A0A938YGR4_9ACTN</name>